<evidence type="ECO:0000313" key="1">
    <source>
        <dbReference type="EMBL" id="KAK4269412.1"/>
    </source>
</evidence>
<organism evidence="1 2">
    <name type="scientific">Acacia crassicarpa</name>
    <name type="common">northern wattle</name>
    <dbReference type="NCBI Taxonomy" id="499986"/>
    <lineage>
        <taxon>Eukaryota</taxon>
        <taxon>Viridiplantae</taxon>
        <taxon>Streptophyta</taxon>
        <taxon>Embryophyta</taxon>
        <taxon>Tracheophyta</taxon>
        <taxon>Spermatophyta</taxon>
        <taxon>Magnoliopsida</taxon>
        <taxon>eudicotyledons</taxon>
        <taxon>Gunneridae</taxon>
        <taxon>Pentapetalae</taxon>
        <taxon>rosids</taxon>
        <taxon>fabids</taxon>
        <taxon>Fabales</taxon>
        <taxon>Fabaceae</taxon>
        <taxon>Caesalpinioideae</taxon>
        <taxon>mimosoid clade</taxon>
        <taxon>Acacieae</taxon>
        <taxon>Acacia</taxon>
    </lineage>
</organism>
<evidence type="ECO:0000313" key="2">
    <source>
        <dbReference type="Proteomes" id="UP001293593"/>
    </source>
</evidence>
<gene>
    <name evidence="1" type="ORF">QN277_022572</name>
</gene>
<protein>
    <submittedName>
        <fullName evidence="1">Uncharacterized protein</fullName>
    </submittedName>
</protein>
<dbReference type="EMBL" id="JAWXYG010000006">
    <property type="protein sequence ID" value="KAK4269412.1"/>
    <property type="molecule type" value="Genomic_DNA"/>
</dbReference>
<dbReference type="Proteomes" id="UP001293593">
    <property type="component" value="Unassembled WGS sequence"/>
</dbReference>
<proteinExistence type="predicted"/>
<dbReference type="InterPro" id="IPR008942">
    <property type="entry name" value="ENTH_VHS"/>
</dbReference>
<dbReference type="Gene3D" id="1.25.40.90">
    <property type="match status" value="1"/>
</dbReference>
<sequence length="175" mass="20291">MRLWQRLTEALKDKNNVWAAQLSHHNSFRNPDLEVAAIKATSYDRYCINCKNVQHVFQWVRTPPLYLKTLIWALAMRMQKTLPPSNAFSPSSPASVSLFPLQTPSSQPSPSSLSPSFSSLNWTPFTFSNIAWHHRQFFWDPLSSCQLPDESTGAREEEFFFFCMRTMNMGKRRGR</sequence>
<reference evidence="1" key="1">
    <citation type="submission" date="2023-10" db="EMBL/GenBank/DDBJ databases">
        <title>Chromosome-level genome of the transformable northern wattle, Acacia crassicarpa.</title>
        <authorList>
            <person name="Massaro I."/>
            <person name="Sinha N.R."/>
            <person name="Poethig S."/>
            <person name="Leichty A.R."/>
        </authorList>
    </citation>
    <scope>NUCLEOTIDE SEQUENCE</scope>
    <source>
        <strain evidence="1">Acra3RX</strain>
        <tissue evidence="1">Leaf</tissue>
    </source>
</reference>
<keyword evidence="2" id="KW-1185">Reference proteome</keyword>
<comment type="caution">
    <text evidence="1">The sequence shown here is derived from an EMBL/GenBank/DDBJ whole genome shotgun (WGS) entry which is preliminary data.</text>
</comment>
<dbReference type="AlphaFoldDB" id="A0AAE1JF81"/>
<accession>A0AAE1JF81</accession>
<name>A0AAE1JF81_9FABA</name>